<name>A0A1Y2FCM3_9FUNG</name>
<feature type="chain" id="PRO_5012598597" description="Coth-domain-containing protein" evidence="2">
    <location>
        <begin position="22"/>
        <end position="614"/>
    </location>
</feature>
<reference evidence="3 4" key="1">
    <citation type="submission" date="2016-08" db="EMBL/GenBank/DDBJ databases">
        <title>A Parts List for Fungal Cellulosomes Revealed by Comparative Genomics.</title>
        <authorList>
            <consortium name="DOE Joint Genome Institute"/>
            <person name="Haitjema C.H."/>
            <person name="Gilmore S.P."/>
            <person name="Henske J.K."/>
            <person name="Solomon K.V."/>
            <person name="De Groot R."/>
            <person name="Kuo A."/>
            <person name="Mondo S.J."/>
            <person name="Salamov A.A."/>
            <person name="Labutti K."/>
            <person name="Zhao Z."/>
            <person name="Chiniquy J."/>
            <person name="Barry K."/>
            <person name="Brewer H.M."/>
            <person name="Purvine S.O."/>
            <person name="Wright A.T."/>
            <person name="Boxma B."/>
            <person name="Van Alen T."/>
            <person name="Hackstein J.H."/>
            <person name="Baker S.E."/>
            <person name="Grigoriev I.V."/>
            <person name="O'Malley M.A."/>
        </authorList>
    </citation>
    <scope>NUCLEOTIDE SEQUENCE [LARGE SCALE GENOMIC DNA]</scope>
    <source>
        <strain evidence="3 4">G1</strain>
    </source>
</reference>
<keyword evidence="4" id="KW-1185">Reference proteome</keyword>
<dbReference type="InterPro" id="IPR014867">
    <property type="entry name" value="Spore_coat_CotH_CotH2/3/7"/>
</dbReference>
<evidence type="ECO:0000256" key="1">
    <source>
        <dbReference type="SAM" id="MobiDB-lite"/>
    </source>
</evidence>
<dbReference type="PANTHER" id="PTHR40050:SF1">
    <property type="entry name" value="INNER SPORE COAT PROTEIN H"/>
    <property type="match status" value="1"/>
</dbReference>
<proteinExistence type="predicted"/>
<dbReference type="EMBL" id="MCOG01000011">
    <property type="protein sequence ID" value="ORY81164.1"/>
    <property type="molecule type" value="Genomic_DNA"/>
</dbReference>
<accession>A0A1Y2FCM3</accession>
<dbReference type="PANTHER" id="PTHR40050">
    <property type="entry name" value="INNER SPORE COAT PROTEIN H"/>
    <property type="match status" value="1"/>
</dbReference>
<protein>
    <recommendedName>
        <fullName evidence="5">Coth-domain-containing protein</fullName>
    </recommendedName>
</protein>
<sequence>MKINRLLSILCITTQALLIKAENVTFKVLAVNGTPILNIGGKQYSMKLKEYPLYSVDVNIDTFPVKYNYIIKLNKEKTESDSKETESENKEKRESDKEETLSEQFTRERKQDDEPLNEFFNRTITVKKHPELPRAFEAFPYFKQSKLYDDTFIATIVVKCDEEKLQGLYEDTKTKDKIPAEVIYASPYTVKTFKEAQLALSGQSTRHVPKLSYKIKSLKNGKKELYNRTSLKLRAEHMDFSYIRDKLYGDIMNSLGVPAAQNTYTRLFINGRDIGLFDLSDDITNGRYLRETFNNGEKYTNNQENPIYKSDCNEDGGIYGDLGYYGDNVKEEMYNIYSYKGDDKLQSEEVHISKDLIPLLKEIDDYKKGVRKDISLDKDSFLKSMAMEFLAGAIDNYWNKPGNYYLYKDNSKNTWYFHDADFHFSFGINTDKVLMLNTSLSEYPPKVSERIGRERAPLDAFRSHPENEKQFKGIIERLLKTSFNTKAIFPRIDSIAELIREDAQWDVSISPKENPNPTEDNDYLAESIENFDKETKNEDGDGAFGCYSLKYYIKTKASLVAKELNVQIPNDFEDDLGMVETPDANTDDSSSSIKSISWNISLTLLFILLINLLY</sequence>
<dbReference type="Pfam" id="PF08757">
    <property type="entry name" value="CotH"/>
    <property type="match status" value="1"/>
</dbReference>
<dbReference type="OrthoDB" id="10267127at2759"/>
<evidence type="ECO:0000256" key="2">
    <source>
        <dbReference type="SAM" id="SignalP"/>
    </source>
</evidence>
<feature type="region of interest" description="Disordered" evidence="1">
    <location>
        <begin position="78"/>
        <end position="112"/>
    </location>
</feature>
<evidence type="ECO:0000313" key="4">
    <source>
        <dbReference type="Proteomes" id="UP000193920"/>
    </source>
</evidence>
<organism evidence="3 4">
    <name type="scientific">Neocallimastix californiae</name>
    <dbReference type="NCBI Taxonomy" id="1754190"/>
    <lineage>
        <taxon>Eukaryota</taxon>
        <taxon>Fungi</taxon>
        <taxon>Fungi incertae sedis</taxon>
        <taxon>Chytridiomycota</taxon>
        <taxon>Chytridiomycota incertae sedis</taxon>
        <taxon>Neocallimastigomycetes</taxon>
        <taxon>Neocallimastigales</taxon>
        <taxon>Neocallimastigaceae</taxon>
        <taxon>Neocallimastix</taxon>
    </lineage>
</organism>
<evidence type="ECO:0000313" key="3">
    <source>
        <dbReference type="EMBL" id="ORY81164.1"/>
    </source>
</evidence>
<feature type="signal peptide" evidence="2">
    <location>
        <begin position="1"/>
        <end position="21"/>
    </location>
</feature>
<dbReference type="Proteomes" id="UP000193920">
    <property type="component" value="Unassembled WGS sequence"/>
</dbReference>
<comment type="caution">
    <text evidence="3">The sequence shown here is derived from an EMBL/GenBank/DDBJ whole genome shotgun (WGS) entry which is preliminary data.</text>
</comment>
<dbReference type="AlphaFoldDB" id="A0A1Y2FCM3"/>
<gene>
    <name evidence="3" type="ORF">LY90DRAFT_664383</name>
</gene>
<evidence type="ECO:0008006" key="5">
    <source>
        <dbReference type="Google" id="ProtNLM"/>
    </source>
</evidence>
<keyword evidence="2" id="KW-0732">Signal</keyword>